<sequence>MSTATETLAPMLQAQRQVIKAQALRPDIITLNTPTDYPKWGDDNLYPQRLLAAYAGSGTATVCAERKAQFIEGNGFTDTTFYRAVIDRAGGTIDSLLQPVANNTAYIEGWAVRVNINANGFPCEVLHQPKEQVRPYYPEANGVTRWVGLVRNPAAVAKRGATYASRSGLQKVPVYNPREKPEARLERIAAWENEKGEKIGLKGYPGEIYYWFQKRTGAYLHPRPLIDAVLDDVYSEPNLKRSRARDLDSGYSAQVMITEYGTDKPTPEVLEANNLKYGVFVGPDGSRILLQYALNKDQKPDVDTLQAPDASKRYVTDEDAIKQNIREAMQMPGVLLGREIAGKLGSLQELQDAVLYVQTLVVNSPQRAIERGFEAVFRDFQKADGSFPFRNLKDFSIQNLTLEQAAKLAGVPTESAPATPTAEDTPLNN</sequence>
<dbReference type="OrthoDB" id="863187at2"/>
<dbReference type="RefSeq" id="WP_135530464.1">
    <property type="nucleotide sequence ID" value="NZ_SRKZ01000003.1"/>
</dbReference>
<evidence type="ECO:0000256" key="1">
    <source>
        <dbReference type="SAM" id="MobiDB-lite"/>
    </source>
</evidence>
<evidence type="ECO:0000313" key="2">
    <source>
        <dbReference type="EMBL" id="TGD80309.1"/>
    </source>
</evidence>
<dbReference type="Proteomes" id="UP000298284">
    <property type="component" value="Unassembled WGS sequence"/>
</dbReference>
<comment type="caution">
    <text evidence="2">The sequence shown here is derived from an EMBL/GenBank/DDBJ whole genome shotgun (WGS) entry which is preliminary data.</text>
</comment>
<accession>A0A4Z0MLK1</accession>
<dbReference type="EMBL" id="SRKZ01000003">
    <property type="protein sequence ID" value="TGD80309.1"/>
    <property type="molecule type" value="Genomic_DNA"/>
</dbReference>
<keyword evidence="3" id="KW-1185">Reference proteome</keyword>
<proteinExistence type="predicted"/>
<gene>
    <name evidence="2" type="ORF">EU557_10720</name>
</gene>
<reference evidence="2 3" key="1">
    <citation type="submission" date="2019-04" db="EMBL/GenBank/DDBJ databases">
        <authorList>
            <person name="Feng G."/>
            <person name="Zhang J."/>
            <person name="Zhu H."/>
        </authorList>
    </citation>
    <scope>NUCLEOTIDE SEQUENCE [LARGE SCALE GENOMIC DNA]</scope>
    <source>
        <strain evidence="2 3">JCM 19491</strain>
    </source>
</reference>
<feature type="region of interest" description="Disordered" evidence="1">
    <location>
        <begin position="410"/>
        <end position="429"/>
    </location>
</feature>
<evidence type="ECO:0000313" key="3">
    <source>
        <dbReference type="Proteomes" id="UP000298284"/>
    </source>
</evidence>
<name>A0A4Z0MLK1_9BACT</name>
<evidence type="ECO:0008006" key="4">
    <source>
        <dbReference type="Google" id="ProtNLM"/>
    </source>
</evidence>
<organism evidence="2 3">
    <name type="scientific">Hymenobacter wooponensis</name>
    <dbReference type="NCBI Taxonomy" id="1525360"/>
    <lineage>
        <taxon>Bacteria</taxon>
        <taxon>Pseudomonadati</taxon>
        <taxon>Bacteroidota</taxon>
        <taxon>Cytophagia</taxon>
        <taxon>Cytophagales</taxon>
        <taxon>Hymenobacteraceae</taxon>
        <taxon>Hymenobacter</taxon>
    </lineage>
</organism>
<protein>
    <recommendedName>
        <fullName evidence="4">Phage portal protein</fullName>
    </recommendedName>
</protein>
<dbReference type="AlphaFoldDB" id="A0A4Z0MLK1"/>